<organism evidence="3 4">
    <name type="scientific">Corynebacterium terpenotabidum Y-11</name>
    <dbReference type="NCBI Taxonomy" id="1200352"/>
    <lineage>
        <taxon>Bacteria</taxon>
        <taxon>Bacillati</taxon>
        <taxon>Actinomycetota</taxon>
        <taxon>Actinomycetes</taxon>
        <taxon>Mycobacteriales</taxon>
        <taxon>Corynebacteriaceae</taxon>
        <taxon>Corynebacterium</taxon>
    </lineage>
</organism>
<keyword evidence="4" id="KW-1185">Reference proteome</keyword>
<feature type="region of interest" description="Disordered" evidence="1">
    <location>
        <begin position="1"/>
        <end position="29"/>
    </location>
</feature>
<sequence>MNENDTTTDATSTDATAPDVTTSDAETTTASEIAPGKLGGKAWRDIILYGLARLLLFVVLTVAIQLIAIMLGMGQSFPVAISALLALIIAFPLSMFLFKGLRVRVNEQIAVWDAGRQKHKNEMRAQLEERLD</sequence>
<dbReference type="STRING" id="1200352.A606_10040"/>
<dbReference type="HOGENOM" id="CLU_113726_0_0_11"/>
<evidence type="ECO:0008006" key="5">
    <source>
        <dbReference type="Google" id="ProtNLM"/>
    </source>
</evidence>
<accession>S4XES5</accession>
<dbReference type="eggNOG" id="ENOG50347WD">
    <property type="taxonomic scope" value="Bacteria"/>
</dbReference>
<dbReference type="KEGG" id="cter:A606_10040"/>
<dbReference type="Pfam" id="PF14012">
    <property type="entry name" value="DUF4229"/>
    <property type="match status" value="1"/>
</dbReference>
<feature type="transmembrane region" description="Helical" evidence="2">
    <location>
        <begin position="77"/>
        <end position="98"/>
    </location>
</feature>
<protein>
    <recommendedName>
        <fullName evidence="5">DUF4229 domain-containing protein</fullName>
    </recommendedName>
</protein>
<evidence type="ECO:0000313" key="4">
    <source>
        <dbReference type="Proteomes" id="UP000014809"/>
    </source>
</evidence>
<gene>
    <name evidence="3" type="ORF">A606_10040</name>
</gene>
<keyword evidence="2" id="KW-0812">Transmembrane</keyword>
<dbReference type="InterPro" id="IPR025323">
    <property type="entry name" value="DUF4229"/>
</dbReference>
<dbReference type="EMBL" id="CP003696">
    <property type="protein sequence ID" value="AGP31647.1"/>
    <property type="molecule type" value="Genomic_DNA"/>
</dbReference>
<dbReference type="RefSeq" id="WP_020441998.1">
    <property type="nucleotide sequence ID" value="NC_021663.1"/>
</dbReference>
<proteinExistence type="predicted"/>
<keyword evidence="2" id="KW-0472">Membrane</keyword>
<evidence type="ECO:0000313" key="3">
    <source>
        <dbReference type="EMBL" id="AGP31647.1"/>
    </source>
</evidence>
<dbReference type="Proteomes" id="UP000014809">
    <property type="component" value="Chromosome"/>
</dbReference>
<name>S4XES5_9CORY</name>
<reference evidence="3 4" key="1">
    <citation type="submission" date="2012-06" db="EMBL/GenBank/DDBJ databases">
        <title>Complete genome sequence of Corynebacterium terpenotabidum Y-11 (=DSM 44721).</title>
        <authorList>
            <person name="Ruckert C."/>
            <person name="Albersmeier A."/>
            <person name="Al-Dilaimi A."/>
            <person name="Szczepanowski R."/>
            <person name="Kalinowski J."/>
        </authorList>
    </citation>
    <scope>NUCLEOTIDE SEQUENCE [LARGE SCALE GENOMIC DNA]</scope>
    <source>
        <strain evidence="3 4">Y-11</strain>
    </source>
</reference>
<feature type="transmembrane region" description="Helical" evidence="2">
    <location>
        <begin position="46"/>
        <end position="71"/>
    </location>
</feature>
<dbReference type="PATRIC" id="fig|1200352.3.peg.2047"/>
<dbReference type="AlphaFoldDB" id="S4XES5"/>
<evidence type="ECO:0000256" key="1">
    <source>
        <dbReference type="SAM" id="MobiDB-lite"/>
    </source>
</evidence>
<evidence type="ECO:0000256" key="2">
    <source>
        <dbReference type="SAM" id="Phobius"/>
    </source>
</evidence>
<keyword evidence="2" id="KW-1133">Transmembrane helix</keyword>